<evidence type="ECO:0000259" key="1">
    <source>
        <dbReference type="Pfam" id="PF00078"/>
    </source>
</evidence>
<dbReference type="InterPro" id="IPR000477">
    <property type="entry name" value="RT_dom"/>
</dbReference>
<reference evidence="3" key="1">
    <citation type="journal article" date="2017" name="Plant J.">
        <title>The pomegranate (Punica granatum L.) genome and the genomics of punicalagin biosynthesis.</title>
        <authorList>
            <person name="Qin G."/>
            <person name="Xu C."/>
            <person name="Ming R."/>
            <person name="Tang H."/>
            <person name="Guyot R."/>
            <person name="Kramer E.M."/>
            <person name="Hu Y."/>
            <person name="Yi X."/>
            <person name="Qi Y."/>
            <person name="Xu X."/>
            <person name="Gao Z."/>
            <person name="Pan H."/>
            <person name="Jian J."/>
            <person name="Tian Y."/>
            <person name="Yue Z."/>
            <person name="Xu Y."/>
        </authorList>
    </citation>
    <scope>NUCLEOTIDE SEQUENCE [LARGE SCALE GENOMIC DNA]</scope>
    <source>
        <strain evidence="3">cv. Dabenzi</strain>
    </source>
</reference>
<name>A0A218XX69_PUNGR</name>
<evidence type="ECO:0000313" key="3">
    <source>
        <dbReference type="Proteomes" id="UP000197138"/>
    </source>
</evidence>
<comment type="caution">
    <text evidence="2">The sequence shown here is derived from an EMBL/GenBank/DDBJ whole genome shotgun (WGS) entry which is preliminary data.</text>
</comment>
<accession>A0A218XX69</accession>
<dbReference type="PANTHER" id="PTHR46890:SF48">
    <property type="entry name" value="RNA-DIRECTED DNA POLYMERASE"/>
    <property type="match status" value="1"/>
</dbReference>
<gene>
    <name evidence="2" type="ORF">CDL15_Pgr020836</name>
</gene>
<dbReference type="Pfam" id="PF00078">
    <property type="entry name" value="RVT_1"/>
    <property type="match status" value="1"/>
</dbReference>
<dbReference type="PANTHER" id="PTHR46890">
    <property type="entry name" value="NON-LTR RETROLELEMENT REVERSE TRANSCRIPTASE-LIKE PROTEIN-RELATED"/>
    <property type="match status" value="1"/>
</dbReference>
<feature type="domain" description="Reverse transcriptase" evidence="1">
    <location>
        <begin position="90"/>
        <end position="151"/>
    </location>
</feature>
<evidence type="ECO:0000313" key="2">
    <source>
        <dbReference type="EMBL" id="OWM88882.1"/>
    </source>
</evidence>
<dbReference type="AlphaFoldDB" id="A0A218XX69"/>
<dbReference type="Proteomes" id="UP000197138">
    <property type="component" value="Unassembled WGS sequence"/>
</dbReference>
<proteinExistence type="predicted"/>
<dbReference type="EMBL" id="MTKT01000785">
    <property type="protein sequence ID" value="OWM88882.1"/>
    <property type="molecule type" value="Genomic_DNA"/>
</dbReference>
<dbReference type="InterPro" id="IPR052343">
    <property type="entry name" value="Retrotransposon-Effector_Assoc"/>
</dbReference>
<organism evidence="2 3">
    <name type="scientific">Punica granatum</name>
    <name type="common">Pomegranate</name>
    <dbReference type="NCBI Taxonomy" id="22663"/>
    <lineage>
        <taxon>Eukaryota</taxon>
        <taxon>Viridiplantae</taxon>
        <taxon>Streptophyta</taxon>
        <taxon>Embryophyta</taxon>
        <taxon>Tracheophyta</taxon>
        <taxon>Spermatophyta</taxon>
        <taxon>Magnoliopsida</taxon>
        <taxon>eudicotyledons</taxon>
        <taxon>Gunneridae</taxon>
        <taxon>Pentapetalae</taxon>
        <taxon>rosids</taxon>
        <taxon>malvids</taxon>
        <taxon>Myrtales</taxon>
        <taxon>Lythraceae</taxon>
        <taxon>Punica</taxon>
    </lineage>
</organism>
<protein>
    <recommendedName>
        <fullName evidence="1">Reverse transcriptase domain-containing protein</fullName>
    </recommendedName>
</protein>
<sequence>MSAAQLSFILKRKVAHAKYQSVLSPITEVEIKSAMFSMENDKSLSPDGFMVYFHKHAWQIVHKDFVAAVQHYFSTGELRREVNSTIIALIPKKEKADRTKDFRPISCCNVVYKCITKVHANKLKEVLPDVLSLNQTAFVQGSKISDNVLLAHELVRNYHR</sequence>